<dbReference type="GO" id="GO:0005634">
    <property type="term" value="C:nucleus"/>
    <property type="evidence" value="ECO:0007669"/>
    <property type="project" value="InterPro"/>
</dbReference>
<keyword evidence="2" id="KW-1185">Reference proteome</keyword>
<name>A0AAV8Y6W4_9CUCU</name>
<dbReference type="GO" id="GO:0006357">
    <property type="term" value="P:regulation of transcription by RNA polymerase II"/>
    <property type="evidence" value="ECO:0007669"/>
    <property type="project" value="InterPro"/>
</dbReference>
<protein>
    <recommendedName>
        <fullName evidence="3">DUF659 domain-containing protein</fullName>
    </recommendedName>
</protein>
<dbReference type="InterPro" id="IPR033375">
    <property type="entry name" value="Cggbp1"/>
</dbReference>
<dbReference type="Proteomes" id="UP001162162">
    <property type="component" value="Unassembled WGS sequence"/>
</dbReference>
<proteinExistence type="predicted"/>
<evidence type="ECO:0000313" key="1">
    <source>
        <dbReference type="EMBL" id="KAJ8947240.1"/>
    </source>
</evidence>
<dbReference type="EMBL" id="JAPWTK010000166">
    <property type="protein sequence ID" value="KAJ8947240.1"/>
    <property type="molecule type" value="Genomic_DNA"/>
</dbReference>
<accession>A0AAV8Y6W4</accession>
<gene>
    <name evidence="1" type="ORF">NQ318_012006</name>
</gene>
<dbReference type="AlphaFoldDB" id="A0AAV8Y6W4"/>
<evidence type="ECO:0008006" key="3">
    <source>
        <dbReference type="Google" id="ProtNLM"/>
    </source>
</evidence>
<reference evidence="1" key="1">
    <citation type="journal article" date="2023" name="Insect Mol. Biol.">
        <title>Genome sequencing provides insights into the evolution of gene families encoding plant cell wall-degrading enzymes in longhorned beetles.</title>
        <authorList>
            <person name="Shin N.R."/>
            <person name="Okamura Y."/>
            <person name="Kirsch R."/>
            <person name="Pauchet Y."/>
        </authorList>
    </citation>
    <scope>NUCLEOTIDE SEQUENCE</scope>
    <source>
        <strain evidence="1">AMC_N1</strain>
    </source>
</reference>
<dbReference type="GO" id="GO:0003690">
    <property type="term" value="F:double-stranded DNA binding"/>
    <property type="evidence" value="ECO:0007669"/>
    <property type="project" value="InterPro"/>
</dbReference>
<sequence>MAQPPPPRSRVELWIKDIPELQFDGVDMYCKNCKKTVSWRKKCYIMRHLASAHHEKSITGSNNMDKQRNFNLDLVSAVVGSNIPWKKLNNPLFRQFLQRCVMGQYTNVKIPTESCLRKNYLSQTCENIRTNISSQLNGKYIWLGIDETINACGWRVANVLVGALEEDSPTRPHLIASKIIENPDPESITSLVHTSLKILWSIKFKDNCDKLLLLLTDVMPCIEDVGKILKEMYPNVIHIASFTHGLQTVAECVKDCYPDVEKLISNIQKVILDTPECKKQFRETLPNTPLPPEAIPTKCGTWIEAASYYYCNFDKVKRALQRLEAPGISKTQRAFTDPTIRENLAFIHANFSQIHLTIGRLNPGNPSASKLTLVDAMNIVFDLRNYLFRLPGSIAKKVKEKLEAIVKENPGFPALSHIADLLMGKEVDTCEPVCLRNFKYFKYAPLACVDVELSFPDYKWIFDEKRRNLSAEHLEQTLIIQFYSNETLE</sequence>
<evidence type="ECO:0000313" key="2">
    <source>
        <dbReference type="Proteomes" id="UP001162162"/>
    </source>
</evidence>
<organism evidence="1 2">
    <name type="scientific">Aromia moschata</name>
    <dbReference type="NCBI Taxonomy" id="1265417"/>
    <lineage>
        <taxon>Eukaryota</taxon>
        <taxon>Metazoa</taxon>
        <taxon>Ecdysozoa</taxon>
        <taxon>Arthropoda</taxon>
        <taxon>Hexapoda</taxon>
        <taxon>Insecta</taxon>
        <taxon>Pterygota</taxon>
        <taxon>Neoptera</taxon>
        <taxon>Endopterygota</taxon>
        <taxon>Coleoptera</taxon>
        <taxon>Polyphaga</taxon>
        <taxon>Cucujiformia</taxon>
        <taxon>Chrysomeloidea</taxon>
        <taxon>Cerambycidae</taxon>
        <taxon>Cerambycinae</taxon>
        <taxon>Callichromatini</taxon>
        <taxon>Aromia</taxon>
    </lineage>
</organism>
<dbReference type="PANTHER" id="PTHR32344:SF1">
    <property type="entry name" value="U1-TYPE DOMAIN-CONTAINING PROTEIN"/>
    <property type="match status" value="1"/>
</dbReference>
<dbReference type="PANTHER" id="PTHR32344">
    <property type="entry name" value="U1-TYPE DOMAIN-CONTAINING PROTEIN"/>
    <property type="match status" value="1"/>
</dbReference>
<comment type="caution">
    <text evidence="1">The sequence shown here is derived from an EMBL/GenBank/DDBJ whole genome shotgun (WGS) entry which is preliminary data.</text>
</comment>